<gene>
    <name evidence="2" type="ORF">IW19_05875</name>
</gene>
<evidence type="ECO:0008006" key="4">
    <source>
        <dbReference type="Google" id="ProtNLM"/>
    </source>
</evidence>
<accession>A0A085ZKX0</accession>
<evidence type="ECO:0000313" key="2">
    <source>
        <dbReference type="EMBL" id="KFF05084.1"/>
    </source>
</evidence>
<feature type="chain" id="PRO_5001801264" description="SH3b domain-containing protein" evidence="1">
    <location>
        <begin position="19"/>
        <end position="227"/>
    </location>
</feature>
<protein>
    <recommendedName>
        <fullName evidence="4">SH3b domain-containing protein</fullName>
    </recommendedName>
</protein>
<proteinExistence type="predicted"/>
<dbReference type="eggNOG" id="ENOG5031ZJM">
    <property type="taxonomic scope" value="Bacteria"/>
</dbReference>
<dbReference type="OrthoDB" id="7054664at2"/>
<organism evidence="2 3">
    <name type="scientific">Flavobacterium reichenbachii</name>
    <dbReference type="NCBI Taxonomy" id="362418"/>
    <lineage>
        <taxon>Bacteria</taxon>
        <taxon>Pseudomonadati</taxon>
        <taxon>Bacteroidota</taxon>
        <taxon>Flavobacteriia</taxon>
        <taxon>Flavobacteriales</taxon>
        <taxon>Flavobacteriaceae</taxon>
        <taxon>Flavobacterium</taxon>
    </lineage>
</organism>
<feature type="signal peptide" evidence="1">
    <location>
        <begin position="1"/>
        <end position="18"/>
    </location>
</feature>
<dbReference type="AlphaFoldDB" id="A0A085ZKX0"/>
<keyword evidence="1" id="KW-0732">Signal</keyword>
<sequence length="227" mass="25819">MRLILCYLILLYSGNLFAQFAIINDNDGFANIRSEARKGNNISDKLDNGFLVYGFQPEDNWIGIDYTKNNKDLGGYVYKDRIKFLSEFTKIPLSKETAAKVTFKKDNFNIVTESKKFDPKTAKITYSKDKSYIQKINGKEIWGADGNTPKIAYKSITVVMGDKTIEVPASAFDDLFEPNFFSTQINYNKKEDILYICSSNSDGAGGYEVVWVIENGKYKERKTARGF</sequence>
<reference evidence="2 3" key="1">
    <citation type="submission" date="2014-07" db="EMBL/GenBank/DDBJ databases">
        <title>Genome of Flavobacterium reichenbachii LMG 25512.</title>
        <authorList>
            <person name="Stropko S.J."/>
            <person name="Pipes S.E."/>
            <person name="Newman J.D."/>
        </authorList>
    </citation>
    <scope>NUCLEOTIDE SEQUENCE [LARGE SCALE GENOMIC DNA]</scope>
    <source>
        <strain evidence="2 3">LMG 25512</strain>
    </source>
</reference>
<dbReference type="Proteomes" id="UP000028715">
    <property type="component" value="Unassembled WGS sequence"/>
</dbReference>
<keyword evidence="3" id="KW-1185">Reference proteome</keyword>
<dbReference type="RefSeq" id="WP_051892456.1">
    <property type="nucleotide sequence ID" value="NZ_JPRL01000001.1"/>
</dbReference>
<evidence type="ECO:0000313" key="3">
    <source>
        <dbReference type="Proteomes" id="UP000028715"/>
    </source>
</evidence>
<name>A0A085ZKX0_9FLAO</name>
<dbReference type="STRING" id="362418.IW19_05875"/>
<evidence type="ECO:0000256" key="1">
    <source>
        <dbReference type="SAM" id="SignalP"/>
    </source>
</evidence>
<dbReference type="EMBL" id="JPRL01000001">
    <property type="protein sequence ID" value="KFF05084.1"/>
    <property type="molecule type" value="Genomic_DNA"/>
</dbReference>
<comment type="caution">
    <text evidence="2">The sequence shown here is derived from an EMBL/GenBank/DDBJ whole genome shotgun (WGS) entry which is preliminary data.</text>
</comment>